<name>X0XF91_9ZZZZ</name>
<dbReference type="Pfam" id="PF06733">
    <property type="entry name" value="DEAD_2"/>
    <property type="match status" value="1"/>
</dbReference>
<evidence type="ECO:0000256" key="2">
    <source>
        <dbReference type="ARBA" id="ARBA00022801"/>
    </source>
</evidence>
<dbReference type="AlphaFoldDB" id="X0XF91"/>
<organism evidence="5">
    <name type="scientific">marine sediment metagenome</name>
    <dbReference type="NCBI Taxonomy" id="412755"/>
    <lineage>
        <taxon>unclassified sequences</taxon>
        <taxon>metagenomes</taxon>
        <taxon>ecological metagenomes</taxon>
    </lineage>
</organism>
<dbReference type="InterPro" id="IPR027417">
    <property type="entry name" value="P-loop_NTPase"/>
</dbReference>
<feature type="domain" description="Helicase ATP-binding" evidence="4">
    <location>
        <begin position="1"/>
        <end position="110"/>
    </location>
</feature>
<dbReference type="PANTHER" id="PTHR11472:SF34">
    <property type="entry name" value="REGULATOR OF TELOMERE ELONGATION HELICASE 1"/>
    <property type="match status" value="1"/>
</dbReference>
<dbReference type="InterPro" id="IPR045028">
    <property type="entry name" value="DinG/Rad3-like"/>
</dbReference>
<keyword evidence="3" id="KW-0067">ATP-binding</keyword>
<dbReference type="PANTHER" id="PTHR11472">
    <property type="entry name" value="DNA REPAIR DEAD HELICASE RAD3/XP-D SUBFAMILY MEMBER"/>
    <property type="match status" value="1"/>
</dbReference>
<dbReference type="SUPFAM" id="SSF52540">
    <property type="entry name" value="P-loop containing nucleoside triphosphate hydrolases"/>
    <property type="match status" value="1"/>
</dbReference>
<keyword evidence="1" id="KW-0547">Nucleotide-binding</keyword>
<reference evidence="5" key="1">
    <citation type="journal article" date="2014" name="Front. Microbiol.">
        <title>High frequency of phylogenetically diverse reductive dehalogenase-homologous genes in deep subseafloor sedimentary metagenomes.</title>
        <authorList>
            <person name="Kawai M."/>
            <person name="Futagami T."/>
            <person name="Toyoda A."/>
            <person name="Takaki Y."/>
            <person name="Nishi S."/>
            <person name="Hori S."/>
            <person name="Arai W."/>
            <person name="Tsubouchi T."/>
            <person name="Morono Y."/>
            <person name="Uchiyama I."/>
            <person name="Ito T."/>
            <person name="Fujiyama A."/>
            <person name="Inagaki F."/>
            <person name="Takami H."/>
        </authorList>
    </citation>
    <scope>NUCLEOTIDE SEQUENCE</scope>
    <source>
        <strain evidence="5">Expedition CK06-06</strain>
    </source>
</reference>
<dbReference type="InterPro" id="IPR010614">
    <property type="entry name" value="RAD3-like_helicase_DEAD"/>
</dbReference>
<accession>X0XF91</accession>
<proteinExistence type="predicted"/>
<gene>
    <name evidence="5" type="ORF">S01H1_53369</name>
</gene>
<evidence type="ECO:0000256" key="1">
    <source>
        <dbReference type="ARBA" id="ARBA00022741"/>
    </source>
</evidence>
<evidence type="ECO:0000313" key="5">
    <source>
        <dbReference type="EMBL" id="GAG23606.1"/>
    </source>
</evidence>
<evidence type="ECO:0000256" key="3">
    <source>
        <dbReference type="ARBA" id="ARBA00022840"/>
    </source>
</evidence>
<dbReference type="GO" id="GO:0003677">
    <property type="term" value="F:DNA binding"/>
    <property type="evidence" value="ECO:0007669"/>
    <property type="project" value="InterPro"/>
</dbReference>
<dbReference type="PROSITE" id="PS51193">
    <property type="entry name" value="HELICASE_ATP_BIND_2"/>
    <property type="match status" value="1"/>
</dbReference>
<dbReference type="Gene3D" id="3.40.50.300">
    <property type="entry name" value="P-loop containing nucleotide triphosphate hydrolases"/>
    <property type="match status" value="1"/>
</dbReference>
<dbReference type="GO" id="GO:0016787">
    <property type="term" value="F:hydrolase activity"/>
    <property type="evidence" value="ECO:0007669"/>
    <property type="project" value="UniProtKB-KW"/>
</dbReference>
<comment type="caution">
    <text evidence="5">The sequence shown here is derived from an EMBL/GenBank/DDBJ whole genome shotgun (WGS) entry which is preliminary data.</text>
</comment>
<dbReference type="InterPro" id="IPR014013">
    <property type="entry name" value="Helic_SF1/SF2_ATP-bd_DinG/Rad3"/>
</dbReference>
<sequence length="259" mass="29125">NCLGTQCPHHEECFYYRARRRVRRAQILVVNHALFFSDLALRRVGASILPDYQVAVLDEAHMLESVAGDHLGVRVTSGQVEYQLNKLYNEVRNKGLLVHHKCAEGQRAVMECRLASDDFFGRLEEWRQTAGPKNGRVNAASVVENPLSPHLVHLARLVKSFAGKLSQESDRLDLTSAHDRLTALAEGVEQWRTQALDDLVYWTDVRHNRRSKSNMALHAAPIDVGPALRAELFERVGTVVLTSATLAVGKQTSFDFFRS</sequence>
<feature type="non-terminal residue" evidence="5">
    <location>
        <position position="259"/>
    </location>
</feature>
<keyword evidence="2" id="KW-0378">Hydrolase</keyword>
<evidence type="ECO:0000259" key="4">
    <source>
        <dbReference type="PROSITE" id="PS51193"/>
    </source>
</evidence>
<protein>
    <recommendedName>
        <fullName evidence="4">Helicase ATP-binding domain-containing protein</fullName>
    </recommendedName>
</protein>
<dbReference type="EMBL" id="BARS01034556">
    <property type="protein sequence ID" value="GAG23606.1"/>
    <property type="molecule type" value="Genomic_DNA"/>
</dbReference>
<feature type="non-terminal residue" evidence="5">
    <location>
        <position position="1"/>
    </location>
</feature>
<dbReference type="GO" id="GO:0003678">
    <property type="term" value="F:DNA helicase activity"/>
    <property type="evidence" value="ECO:0007669"/>
    <property type="project" value="InterPro"/>
</dbReference>
<dbReference type="GO" id="GO:0005524">
    <property type="term" value="F:ATP binding"/>
    <property type="evidence" value="ECO:0007669"/>
    <property type="project" value="UniProtKB-KW"/>
</dbReference>